<comment type="caution">
    <text evidence="4">The sequence shown here is derived from an EMBL/GenBank/DDBJ whole genome shotgun (WGS) entry which is preliminary data.</text>
</comment>
<dbReference type="SMART" id="SM00225">
    <property type="entry name" value="BTB"/>
    <property type="match status" value="1"/>
</dbReference>
<gene>
    <name evidence="4" type="ORF">LUZ62_014505</name>
    <name evidence="5" type="ORF">LUZ62_078198</name>
</gene>
<dbReference type="EMBL" id="JAMFTS010000004">
    <property type="protein sequence ID" value="KAJ4767823.1"/>
    <property type="molecule type" value="Genomic_DNA"/>
</dbReference>
<name>A0AAV8BNA8_9POAL</name>
<dbReference type="Proteomes" id="UP001140206">
    <property type="component" value="Chromosome 4"/>
</dbReference>
<dbReference type="Gene3D" id="3.30.710.10">
    <property type="entry name" value="Potassium Channel Kv1.1, Chain A"/>
    <property type="match status" value="1"/>
</dbReference>
<dbReference type="GO" id="GO:0016567">
    <property type="term" value="P:protein ubiquitination"/>
    <property type="evidence" value="ECO:0007669"/>
    <property type="project" value="InterPro"/>
</dbReference>
<evidence type="ECO:0000313" key="6">
    <source>
        <dbReference type="Proteomes" id="UP001140206"/>
    </source>
</evidence>
<dbReference type="InterPro" id="IPR056423">
    <property type="entry name" value="BACK_BPM_SPOP"/>
</dbReference>
<dbReference type="PANTHER" id="PTHR26379">
    <property type="entry name" value="BTB/POZ AND MATH DOMAIN-CONTAINING PROTEIN 1"/>
    <property type="match status" value="1"/>
</dbReference>
<proteinExistence type="inferred from homology"/>
<keyword evidence="6" id="KW-1185">Reference proteome</keyword>
<reference evidence="4" key="1">
    <citation type="submission" date="2022-08" db="EMBL/GenBank/DDBJ databases">
        <authorList>
            <person name="Marques A."/>
        </authorList>
    </citation>
    <scope>NUCLEOTIDE SEQUENCE</scope>
    <source>
        <strain evidence="4">RhyPub2mFocal</strain>
        <tissue evidence="4">Leaves</tissue>
    </source>
</reference>
<dbReference type="Pfam" id="PF00651">
    <property type="entry name" value="BTB"/>
    <property type="match status" value="1"/>
</dbReference>
<evidence type="ECO:0000313" key="4">
    <source>
        <dbReference type="EMBL" id="KAJ4744439.1"/>
    </source>
</evidence>
<organism evidence="4 6">
    <name type="scientific">Rhynchospora pubera</name>
    <dbReference type="NCBI Taxonomy" id="906938"/>
    <lineage>
        <taxon>Eukaryota</taxon>
        <taxon>Viridiplantae</taxon>
        <taxon>Streptophyta</taxon>
        <taxon>Embryophyta</taxon>
        <taxon>Tracheophyta</taxon>
        <taxon>Spermatophyta</taxon>
        <taxon>Magnoliopsida</taxon>
        <taxon>Liliopsida</taxon>
        <taxon>Poales</taxon>
        <taxon>Cyperaceae</taxon>
        <taxon>Cyperoideae</taxon>
        <taxon>Rhynchosporeae</taxon>
        <taxon>Rhynchospora</taxon>
    </lineage>
</organism>
<dbReference type="AlphaFoldDB" id="A0AAV8BNA8"/>
<dbReference type="PROSITE" id="PS50097">
    <property type="entry name" value="BTB"/>
    <property type="match status" value="1"/>
</dbReference>
<dbReference type="InterPro" id="IPR011333">
    <property type="entry name" value="SKP1/BTB/POZ_sf"/>
</dbReference>
<dbReference type="PANTHER" id="PTHR26379:SF469">
    <property type="entry name" value="MAB1"/>
    <property type="match status" value="1"/>
</dbReference>
<dbReference type="InterPro" id="IPR045005">
    <property type="entry name" value="BPM1-6"/>
</dbReference>
<evidence type="ECO:0000259" key="3">
    <source>
        <dbReference type="PROSITE" id="PS50097"/>
    </source>
</evidence>
<accession>A0AAV8BNA8</accession>
<dbReference type="InterPro" id="IPR000210">
    <property type="entry name" value="BTB/POZ_dom"/>
</dbReference>
<evidence type="ECO:0000256" key="1">
    <source>
        <dbReference type="ARBA" id="ARBA00004906"/>
    </source>
</evidence>
<sequence>MDVSESVKYTKSSHHFKFNYAQLKDLEVDQFVSSPMFHALGHDWVIDCFPQGLSTILVHVAAWFFIRNEGDHENANPTFSCSLMYRTSTVLLCNAQEASGIHPFQGKIFACFPLSNSFLKDLANENGSFEFICSIDNTEIPPNWGSRGVPLPFNLPIQIGNLLESSKTADVTFVVENQSFSCHRSILAARSPVLKAELFGNMVEATQKHIKIEDIRPEVFKAMLHFMYTDSLRCDSETVSAEMAQHLFVAADRYAIEGLKALCEDKLCDSVSLDAVASTLALAQRHNSPRLKNHCLEFMSISEPKTLISWMLTEDYVDLMRNFPSIMAEIRDKVDNK</sequence>
<comment type="similarity">
    <text evidence="2">Belongs to the Tdpoz family.</text>
</comment>
<evidence type="ECO:0000313" key="5">
    <source>
        <dbReference type="EMBL" id="KAJ4767823.1"/>
    </source>
</evidence>
<evidence type="ECO:0000256" key="2">
    <source>
        <dbReference type="ARBA" id="ARBA00010846"/>
    </source>
</evidence>
<dbReference type="EMBL" id="JAMFTS010000079">
    <property type="protein sequence ID" value="KAJ4744439.1"/>
    <property type="molecule type" value="Genomic_DNA"/>
</dbReference>
<dbReference type="SUPFAM" id="SSF54695">
    <property type="entry name" value="POZ domain"/>
    <property type="match status" value="1"/>
</dbReference>
<protein>
    <submittedName>
        <fullName evidence="4">BTB/POZ and MATH domain-containing protein 1</fullName>
    </submittedName>
</protein>
<dbReference type="SUPFAM" id="SSF49599">
    <property type="entry name" value="TRAF domain-like"/>
    <property type="match status" value="1"/>
</dbReference>
<comment type="pathway">
    <text evidence="1">Protein modification; protein ubiquitination.</text>
</comment>
<dbReference type="Pfam" id="PF24570">
    <property type="entry name" value="BACK_BPM_SPOP"/>
    <property type="match status" value="1"/>
</dbReference>
<feature type="domain" description="BTB" evidence="3">
    <location>
        <begin position="169"/>
        <end position="236"/>
    </location>
</feature>
<dbReference type="Gene3D" id="1.25.40.420">
    <property type="match status" value="1"/>
</dbReference>